<protein>
    <submittedName>
        <fullName evidence="14">Vitamin B12 transporter BtuB</fullName>
    </submittedName>
</protein>
<keyword evidence="3 10" id="KW-1134">Transmembrane beta strand</keyword>
<dbReference type="InterPro" id="IPR036942">
    <property type="entry name" value="Beta-barrel_TonB_sf"/>
</dbReference>
<dbReference type="InterPro" id="IPR012910">
    <property type="entry name" value="Plug_dom"/>
</dbReference>
<evidence type="ECO:0000256" key="11">
    <source>
        <dbReference type="RuleBase" id="RU003357"/>
    </source>
</evidence>
<reference evidence="14" key="1">
    <citation type="submission" date="2024-05" db="EMBL/GenBank/DDBJ databases">
        <title>Isolation and characterization of Sporomusa carbonis sp. nov., a carboxydotrophic hydrogenogen in the genus of Sporomusa isolated from a charcoal burning pile.</title>
        <authorList>
            <person name="Boeer T."/>
            <person name="Rosenbaum F."/>
            <person name="Eysell L."/>
            <person name="Mueller V."/>
            <person name="Daniel R."/>
            <person name="Poehlein A."/>
        </authorList>
    </citation>
    <scope>NUCLEOTIDE SEQUENCE [LARGE SCALE GENOMIC DNA]</scope>
    <source>
        <strain evidence="14">DSM 3132</strain>
    </source>
</reference>
<evidence type="ECO:0000256" key="3">
    <source>
        <dbReference type="ARBA" id="ARBA00022452"/>
    </source>
</evidence>
<dbReference type="InterPro" id="IPR037066">
    <property type="entry name" value="Plug_dom_sf"/>
</dbReference>
<proteinExistence type="inferred from homology"/>
<feature type="domain" description="TonB-dependent receptor plug" evidence="13">
    <location>
        <begin position="58"/>
        <end position="160"/>
    </location>
</feature>
<evidence type="ECO:0000256" key="7">
    <source>
        <dbReference type="ARBA" id="ARBA00023136"/>
    </source>
</evidence>
<comment type="subcellular location">
    <subcellularLocation>
        <location evidence="1 10">Cell outer membrane</location>
        <topology evidence="1 10">Multi-pass membrane protein</topology>
    </subcellularLocation>
</comment>
<evidence type="ECO:0000256" key="5">
    <source>
        <dbReference type="ARBA" id="ARBA00022729"/>
    </source>
</evidence>
<keyword evidence="9 10" id="KW-0998">Cell outer membrane</keyword>
<evidence type="ECO:0000256" key="2">
    <source>
        <dbReference type="ARBA" id="ARBA00022448"/>
    </source>
</evidence>
<dbReference type="SUPFAM" id="SSF56935">
    <property type="entry name" value="Porins"/>
    <property type="match status" value="1"/>
</dbReference>
<keyword evidence="7 10" id="KW-0472">Membrane</keyword>
<evidence type="ECO:0000256" key="8">
    <source>
        <dbReference type="ARBA" id="ARBA00023170"/>
    </source>
</evidence>
<keyword evidence="8" id="KW-0675">Receptor</keyword>
<dbReference type="RefSeq" id="WP_176772736.1">
    <property type="nucleotide sequence ID" value="NZ_CP155571.1"/>
</dbReference>
<dbReference type="PANTHER" id="PTHR30069:SF29">
    <property type="entry name" value="HEMOGLOBIN AND HEMOGLOBIN-HAPTOGLOBIN-BINDING PROTEIN 1-RELATED"/>
    <property type="match status" value="1"/>
</dbReference>
<evidence type="ECO:0000256" key="6">
    <source>
        <dbReference type="ARBA" id="ARBA00023077"/>
    </source>
</evidence>
<dbReference type="Gene3D" id="2.40.170.20">
    <property type="entry name" value="TonB-dependent receptor, beta-barrel domain"/>
    <property type="match status" value="1"/>
</dbReference>
<evidence type="ECO:0000313" key="14">
    <source>
        <dbReference type="EMBL" id="XFO71727.1"/>
    </source>
</evidence>
<keyword evidence="6 11" id="KW-0798">TonB box</keyword>
<dbReference type="Gene3D" id="2.170.130.10">
    <property type="entry name" value="TonB-dependent receptor, plug domain"/>
    <property type="match status" value="1"/>
</dbReference>
<keyword evidence="4 10" id="KW-0812">Transmembrane</keyword>
<dbReference type="Pfam" id="PF07715">
    <property type="entry name" value="Plug"/>
    <property type="match status" value="1"/>
</dbReference>
<keyword evidence="15" id="KW-1185">Reference proteome</keyword>
<dbReference type="InterPro" id="IPR000531">
    <property type="entry name" value="Beta-barrel_TonB"/>
</dbReference>
<feature type="domain" description="TonB-dependent receptor-like beta-barrel" evidence="12">
    <location>
        <begin position="485"/>
        <end position="892"/>
    </location>
</feature>
<evidence type="ECO:0000256" key="1">
    <source>
        <dbReference type="ARBA" id="ARBA00004571"/>
    </source>
</evidence>
<dbReference type="PROSITE" id="PS51257">
    <property type="entry name" value="PROKAR_LIPOPROTEIN"/>
    <property type="match status" value="1"/>
</dbReference>
<accession>A0ABZ3J1A3</accession>
<organism evidence="14 15">
    <name type="scientific">Sporomusa acidovorans (strain ATCC 49682 / DSM 3132 / Mol)</name>
    <dbReference type="NCBI Taxonomy" id="1123286"/>
    <lineage>
        <taxon>Bacteria</taxon>
        <taxon>Bacillati</taxon>
        <taxon>Bacillota</taxon>
        <taxon>Negativicutes</taxon>
        <taxon>Selenomonadales</taxon>
        <taxon>Sporomusaceae</taxon>
        <taxon>Sporomusa</taxon>
    </lineage>
</organism>
<evidence type="ECO:0000259" key="13">
    <source>
        <dbReference type="Pfam" id="PF07715"/>
    </source>
</evidence>
<dbReference type="PROSITE" id="PS52016">
    <property type="entry name" value="TONB_DEPENDENT_REC_3"/>
    <property type="match status" value="1"/>
</dbReference>
<name>A0ABZ3J1A3_SPOA4</name>
<sequence>MYRKRELEKKIVITLLLGLSCTGMGYAEKVSDGSDGPSFDLGTITVEAKRPDWESKLSPGTVTVIRPDDYEGEQKDLSELLKMVPGVHVRELNGKGQYTTVSVRGSTAAQVGVFVDGVLYNLGGDAAVDISTIPVKNVERIEVYRGYIPARFGGTYIGGVINIVTKRPSKPNVSASFGKSSYGGYKGSLQIDAPLGKGSFMLGVNRDQSQGDFRYQNYNNDEAVVSYQKVIDVEQGYIDSAYASAITTTFSALKVTEINGHTAEYYASNLAEWNTYLASNAAYSAAYDTVIAATSSTLSVNKIGSRLYSLSDYNISSNPKYTYVKESLSVAELAMVTPVLAYASASERAAYIQSMINNGTYTYADYWNLYVKLTSLQKLSYTYGVPLSNAKRLAAIEKYKSLQEKYGDGTRYRKYNDYKNTDVIAKWQDDHWLAKATWKEIDRHLPRSLMWQNSPSAVVDTDIPSFANARTKQTIISKEALVGRRDTIGNLEWGWNINYLNQAKRYKCENWKDLDKFYKWFYDTDNVQDMYSKIPMRKWSVYDSRRWGTSIDGTYKAGNNHMLEFMINYSDENMDVKGSGITDGTLETGYSSTNRYRTDYTQKLFNVQLQDTITLNKRGDLWLTPSIRYNQSEINSGKAVGWATNVGTPPEWMFDSIDQQDNKVTWQLALKKQINENLTLRTTCGTYYRLLNLYEIAGDGGSILPAPISSNSAVKSLNFPVPEEGKQFDISAIWNGRALGADSKVQLTYFYRNADKLLMLWRYGYDYWSYTNTSNGKAKGVEIQTDMSWKKWDLNLGATYLKASAARWNDSPAVGQTSADSYSVHQTYTPEWEGFCRLGYRPDKKTMLFGEIKYVDEMYTSYDKNIPSVQDSLTTVGLGIKHQFGKDFQAVVGCSDIFNKGPQLKVHEGNMTYNADYPLQGRTYYTTLQYKF</sequence>
<dbReference type="InterPro" id="IPR039426">
    <property type="entry name" value="TonB-dep_rcpt-like"/>
</dbReference>
<dbReference type="PANTHER" id="PTHR30069">
    <property type="entry name" value="TONB-DEPENDENT OUTER MEMBRANE RECEPTOR"/>
    <property type="match status" value="1"/>
</dbReference>
<keyword evidence="5" id="KW-0732">Signal</keyword>
<evidence type="ECO:0000313" key="15">
    <source>
        <dbReference type="Proteomes" id="UP000216052"/>
    </source>
</evidence>
<gene>
    <name evidence="14" type="primary">btuB_6</name>
    <name evidence="14" type="ORF">SPACI_017610</name>
</gene>
<evidence type="ECO:0000256" key="9">
    <source>
        <dbReference type="ARBA" id="ARBA00023237"/>
    </source>
</evidence>
<dbReference type="Pfam" id="PF00593">
    <property type="entry name" value="TonB_dep_Rec_b-barrel"/>
    <property type="match status" value="1"/>
</dbReference>
<evidence type="ECO:0000256" key="4">
    <source>
        <dbReference type="ARBA" id="ARBA00022692"/>
    </source>
</evidence>
<evidence type="ECO:0000259" key="12">
    <source>
        <dbReference type="Pfam" id="PF00593"/>
    </source>
</evidence>
<keyword evidence="2 10" id="KW-0813">Transport</keyword>
<dbReference type="EMBL" id="CP155571">
    <property type="protein sequence ID" value="XFO71727.1"/>
    <property type="molecule type" value="Genomic_DNA"/>
</dbReference>
<dbReference type="Proteomes" id="UP000216052">
    <property type="component" value="Chromosome"/>
</dbReference>
<evidence type="ECO:0000256" key="10">
    <source>
        <dbReference type="PROSITE-ProRule" id="PRU01360"/>
    </source>
</evidence>
<comment type="similarity">
    <text evidence="10 11">Belongs to the TonB-dependent receptor family.</text>
</comment>